<evidence type="ECO:0000259" key="1">
    <source>
        <dbReference type="Pfam" id="PF01551"/>
    </source>
</evidence>
<evidence type="ECO:0000313" key="3">
    <source>
        <dbReference type="Proteomes" id="UP000298218"/>
    </source>
</evidence>
<dbReference type="RefSeq" id="WP_134173939.1">
    <property type="nucleotide sequence ID" value="NZ_SODI01000001.1"/>
</dbReference>
<dbReference type="Pfam" id="PF01551">
    <property type="entry name" value="Peptidase_M23"/>
    <property type="match status" value="1"/>
</dbReference>
<dbReference type="Gene3D" id="2.70.70.10">
    <property type="entry name" value="Glucose Permease (Domain IIA)"/>
    <property type="match status" value="1"/>
</dbReference>
<keyword evidence="3" id="KW-1185">Reference proteome</keyword>
<evidence type="ECO:0000313" key="2">
    <source>
        <dbReference type="EMBL" id="TFD80882.1"/>
    </source>
</evidence>
<reference evidence="2 3" key="1">
    <citation type="submission" date="2019-03" db="EMBL/GenBank/DDBJ databases">
        <title>Genomics of glacier-inhabiting Cryobacterium strains.</title>
        <authorList>
            <person name="Liu Q."/>
            <person name="Xin Y.-H."/>
        </authorList>
    </citation>
    <scope>NUCLEOTIDE SEQUENCE [LARGE SCALE GENOMIC DNA]</scope>
    <source>
        <strain evidence="2 3">CGMCC 1.4292</strain>
    </source>
</reference>
<dbReference type="SUPFAM" id="SSF51261">
    <property type="entry name" value="Duplicated hybrid motif"/>
    <property type="match status" value="1"/>
</dbReference>
<sequence>MGIIDNFTHPVILVDDRDPETSWANHLKRGSSGGVDLAYPYGSEVRAPADGVFQYFDGNGRVGKGSGGNIGRLRLPNQDYIEFMHLSSGSPDRDVKTGDLLGRSGASGFGNLWHYGPHLHVHIYIGGVRRNLFHYFTATSSAAASSSSVTITPAAAEPAGRKRNMYITKDTNGTILLATDQGFWGLPTTAYVALFERMIEADRTGVGEVFNPQQIGMMDTMLRNIVRSNVAQPVVQTVDAGAVAKAVIDALAPQIGNVVVDQVAIAKAVDAVLADNFAAIPGAVVGGLKAAL</sequence>
<name>A0A4Y8KRB1_9MICO</name>
<accession>A0A4Y8KRB1</accession>
<dbReference type="Proteomes" id="UP000298218">
    <property type="component" value="Unassembled WGS sequence"/>
</dbReference>
<dbReference type="CDD" id="cd12797">
    <property type="entry name" value="M23_peptidase"/>
    <property type="match status" value="1"/>
</dbReference>
<dbReference type="InterPro" id="IPR050570">
    <property type="entry name" value="Cell_wall_metabolism_enzyme"/>
</dbReference>
<dbReference type="PANTHER" id="PTHR21666">
    <property type="entry name" value="PEPTIDASE-RELATED"/>
    <property type="match status" value="1"/>
</dbReference>
<feature type="domain" description="M23ase beta-sheet core" evidence="1">
    <location>
        <begin position="33"/>
        <end position="129"/>
    </location>
</feature>
<dbReference type="InterPro" id="IPR011055">
    <property type="entry name" value="Dup_hybrid_motif"/>
</dbReference>
<proteinExistence type="predicted"/>
<comment type="caution">
    <text evidence="2">The sequence shown here is derived from an EMBL/GenBank/DDBJ whole genome shotgun (WGS) entry which is preliminary data.</text>
</comment>
<gene>
    <name evidence="2" type="ORF">E3T53_04480</name>
</gene>
<dbReference type="PANTHER" id="PTHR21666:SF270">
    <property type="entry name" value="MUREIN HYDROLASE ACTIVATOR ENVC"/>
    <property type="match status" value="1"/>
</dbReference>
<organism evidence="2 3">
    <name type="scientific">Cryobacterium psychrophilum</name>
    <dbReference type="NCBI Taxonomy" id="41988"/>
    <lineage>
        <taxon>Bacteria</taxon>
        <taxon>Bacillati</taxon>
        <taxon>Actinomycetota</taxon>
        <taxon>Actinomycetes</taxon>
        <taxon>Micrococcales</taxon>
        <taxon>Microbacteriaceae</taxon>
        <taxon>Cryobacterium</taxon>
    </lineage>
</organism>
<dbReference type="InterPro" id="IPR016047">
    <property type="entry name" value="M23ase_b-sheet_dom"/>
</dbReference>
<dbReference type="OrthoDB" id="5126452at2"/>
<protein>
    <submittedName>
        <fullName evidence="2">M23 family metallopeptidase</fullName>
    </submittedName>
</protein>
<dbReference type="GO" id="GO:0004222">
    <property type="term" value="F:metalloendopeptidase activity"/>
    <property type="evidence" value="ECO:0007669"/>
    <property type="project" value="TreeGrafter"/>
</dbReference>
<dbReference type="AlphaFoldDB" id="A0A4Y8KRB1"/>
<dbReference type="EMBL" id="SOHQ01000013">
    <property type="protein sequence ID" value="TFD80882.1"/>
    <property type="molecule type" value="Genomic_DNA"/>
</dbReference>